<dbReference type="Proteomes" id="UP001211065">
    <property type="component" value="Unassembled WGS sequence"/>
</dbReference>
<dbReference type="Pfam" id="PF00018">
    <property type="entry name" value="SH3_1"/>
    <property type="match status" value="1"/>
</dbReference>
<proteinExistence type="predicted"/>
<name>A0AAD5UBC1_9FUNG</name>
<organism evidence="5 6">
    <name type="scientific">Clydaea vesicula</name>
    <dbReference type="NCBI Taxonomy" id="447962"/>
    <lineage>
        <taxon>Eukaryota</taxon>
        <taxon>Fungi</taxon>
        <taxon>Fungi incertae sedis</taxon>
        <taxon>Chytridiomycota</taxon>
        <taxon>Chytridiomycota incertae sedis</taxon>
        <taxon>Chytridiomycetes</taxon>
        <taxon>Lobulomycetales</taxon>
        <taxon>Lobulomycetaceae</taxon>
        <taxon>Clydaea</taxon>
    </lineage>
</organism>
<keyword evidence="6" id="KW-1185">Reference proteome</keyword>
<dbReference type="PROSITE" id="PS50002">
    <property type="entry name" value="SH3"/>
    <property type="match status" value="1"/>
</dbReference>
<evidence type="ECO:0000259" key="4">
    <source>
        <dbReference type="PROSITE" id="PS50002"/>
    </source>
</evidence>
<comment type="caution">
    <text evidence="5">The sequence shown here is derived from an EMBL/GenBank/DDBJ whole genome shotgun (WGS) entry which is preliminary data.</text>
</comment>
<evidence type="ECO:0000256" key="2">
    <source>
        <dbReference type="PROSITE-ProRule" id="PRU00192"/>
    </source>
</evidence>
<evidence type="ECO:0000313" key="6">
    <source>
        <dbReference type="Proteomes" id="UP001211065"/>
    </source>
</evidence>
<dbReference type="SMART" id="SM00326">
    <property type="entry name" value="SH3"/>
    <property type="match status" value="1"/>
</dbReference>
<dbReference type="Gene3D" id="2.30.30.40">
    <property type="entry name" value="SH3 Domains"/>
    <property type="match status" value="1"/>
</dbReference>
<accession>A0AAD5UBC1</accession>
<dbReference type="InterPro" id="IPR001452">
    <property type="entry name" value="SH3_domain"/>
</dbReference>
<dbReference type="AlphaFoldDB" id="A0AAD5UBC1"/>
<dbReference type="EMBL" id="JADGJW010000015">
    <property type="protein sequence ID" value="KAJ3227521.1"/>
    <property type="molecule type" value="Genomic_DNA"/>
</dbReference>
<keyword evidence="3" id="KW-1133">Transmembrane helix</keyword>
<keyword evidence="1 2" id="KW-0728">SH3 domain</keyword>
<reference evidence="5" key="1">
    <citation type="submission" date="2020-05" db="EMBL/GenBank/DDBJ databases">
        <title>Phylogenomic resolution of chytrid fungi.</title>
        <authorList>
            <person name="Stajich J.E."/>
            <person name="Amses K."/>
            <person name="Simmons R."/>
            <person name="Seto K."/>
            <person name="Myers J."/>
            <person name="Bonds A."/>
            <person name="Quandt C.A."/>
            <person name="Barry K."/>
            <person name="Liu P."/>
            <person name="Grigoriev I."/>
            <person name="Longcore J.E."/>
            <person name="James T.Y."/>
        </authorList>
    </citation>
    <scope>NUCLEOTIDE SEQUENCE</scope>
    <source>
        <strain evidence="5">JEL0476</strain>
    </source>
</reference>
<feature type="transmembrane region" description="Helical" evidence="3">
    <location>
        <begin position="261"/>
        <end position="285"/>
    </location>
</feature>
<protein>
    <recommendedName>
        <fullName evidence="4">SH3 domain-containing protein</fullName>
    </recommendedName>
</protein>
<feature type="domain" description="SH3" evidence="4">
    <location>
        <begin position="335"/>
        <end position="396"/>
    </location>
</feature>
<evidence type="ECO:0000256" key="3">
    <source>
        <dbReference type="SAM" id="Phobius"/>
    </source>
</evidence>
<keyword evidence="3" id="KW-0812">Transmembrane</keyword>
<evidence type="ECO:0000256" key="1">
    <source>
        <dbReference type="ARBA" id="ARBA00022443"/>
    </source>
</evidence>
<keyword evidence="3" id="KW-0472">Membrane</keyword>
<dbReference type="SUPFAM" id="SSF50044">
    <property type="entry name" value="SH3-domain"/>
    <property type="match status" value="1"/>
</dbReference>
<evidence type="ECO:0000313" key="5">
    <source>
        <dbReference type="EMBL" id="KAJ3227521.1"/>
    </source>
</evidence>
<gene>
    <name evidence="5" type="ORF">HK099_001672</name>
</gene>
<dbReference type="InterPro" id="IPR036028">
    <property type="entry name" value="SH3-like_dom_sf"/>
</dbReference>
<sequence length="418" mass="45662">MSSSSGNGCLSLSGSRFCPQYSEFNVATAFATPKLNPTIEDFDNYINNTFSTNKFFSNSVKTFLNCADSNYTSENLRYLVSVNCALIVDTSASCNPTIKPLPLCKSVMSLFFTKFTQDLAAPNDPTSINPNVCKFDGSNSRNLLQTYSILFNNSALSDIACTPGTSIELLQCGFSNVSDATEYCKINSNELCCKSTVFGGNISDVQLLLPIPLASNQTTSTASFQPSTNTTGGTNSTEIISPIFNSSPVSSSPVVLGYEPIIILGVTLVTFVVLFSFGLCCCLLLKRKKAKYQRRILKFGSNLPVLEKSSLSGFQRLSLPANNDNNDDNFVGARNITETLQAHYDYVPNLSDEITLYVGDPVLIKQRFDDGWCLGYNMTTKEEGSFPIACVGPYNNLKKENYDSAQFSNRTSSLIFPK</sequence>